<gene>
    <name evidence="2" type="ORF">AVDCRST_MAG89-2765</name>
</gene>
<feature type="non-terminal residue" evidence="2">
    <location>
        <position position="20"/>
    </location>
</feature>
<evidence type="ECO:0000313" key="2">
    <source>
        <dbReference type="EMBL" id="CAA9343989.1"/>
    </source>
</evidence>
<proteinExistence type="predicted"/>
<protein>
    <submittedName>
        <fullName evidence="2">Uncharacterized protein</fullName>
    </submittedName>
</protein>
<organism evidence="2">
    <name type="scientific">uncultured Gemmatimonadota bacterium</name>
    <dbReference type="NCBI Taxonomy" id="203437"/>
    <lineage>
        <taxon>Bacteria</taxon>
        <taxon>Pseudomonadati</taxon>
        <taxon>Gemmatimonadota</taxon>
        <taxon>environmental samples</taxon>
    </lineage>
</organism>
<dbReference type="AlphaFoldDB" id="A0A6J4LY29"/>
<sequence>CRRPDRSPAAWNATGRASAA</sequence>
<reference evidence="2" key="1">
    <citation type="submission" date="2020-02" db="EMBL/GenBank/DDBJ databases">
        <authorList>
            <person name="Meier V. D."/>
        </authorList>
    </citation>
    <scope>NUCLEOTIDE SEQUENCE</scope>
    <source>
        <strain evidence="2">AVDCRST_MAG89</strain>
    </source>
</reference>
<name>A0A6J4LY29_9BACT</name>
<accession>A0A6J4LY29</accession>
<dbReference type="EMBL" id="CADCTV010000578">
    <property type="protein sequence ID" value="CAA9343989.1"/>
    <property type="molecule type" value="Genomic_DNA"/>
</dbReference>
<evidence type="ECO:0000256" key="1">
    <source>
        <dbReference type="SAM" id="MobiDB-lite"/>
    </source>
</evidence>
<feature type="non-terminal residue" evidence="2">
    <location>
        <position position="1"/>
    </location>
</feature>
<feature type="region of interest" description="Disordered" evidence="1">
    <location>
        <begin position="1"/>
        <end position="20"/>
    </location>
</feature>